<organism evidence="1 2">
    <name type="scientific">Caerostris extrusa</name>
    <name type="common">Bark spider</name>
    <name type="synonym">Caerostris bankana</name>
    <dbReference type="NCBI Taxonomy" id="172846"/>
    <lineage>
        <taxon>Eukaryota</taxon>
        <taxon>Metazoa</taxon>
        <taxon>Ecdysozoa</taxon>
        <taxon>Arthropoda</taxon>
        <taxon>Chelicerata</taxon>
        <taxon>Arachnida</taxon>
        <taxon>Araneae</taxon>
        <taxon>Araneomorphae</taxon>
        <taxon>Entelegynae</taxon>
        <taxon>Araneoidea</taxon>
        <taxon>Araneidae</taxon>
        <taxon>Caerostris</taxon>
    </lineage>
</organism>
<sequence length="104" mass="12103">MGTCIMCASRIPEKRISVDPSRKRAVADLETRRPYSSLRTDAHHHWLLLHFVRTFQWFESRTHGTGLHRTSRSGKSVALNRRRGTPGKFYPVRKRVTSCCALYF</sequence>
<proteinExistence type="predicted"/>
<dbReference type="Proteomes" id="UP001054945">
    <property type="component" value="Unassembled WGS sequence"/>
</dbReference>
<protein>
    <recommendedName>
        <fullName evidence="3">Ribosomal protein L15</fullName>
    </recommendedName>
</protein>
<keyword evidence="2" id="KW-1185">Reference proteome</keyword>
<name>A0AAV4U9Z3_CAEEX</name>
<reference evidence="1 2" key="1">
    <citation type="submission" date="2021-06" db="EMBL/GenBank/DDBJ databases">
        <title>Caerostris extrusa draft genome.</title>
        <authorList>
            <person name="Kono N."/>
            <person name="Arakawa K."/>
        </authorList>
    </citation>
    <scope>NUCLEOTIDE SEQUENCE [LARGE SCALE GENOMIC DNA]</scope>
</reference>
<evidence type="ECO:0008006" key="3">
    <source>
        <dbReference type="Google" id="ProtNLM"/>
    </source>
</evidence>
<dbReference type="AlphaFoldDB" id="A0AAV4U9Z3"/>
<evidence type="ECO:0000313" key="2">
    <source>
        <dbReference type="Proteomes" id="UP001054945"/>
    </source>
</evidence>
<gene>
    <name evidence="1" type="ORF">CEXT_188561</name>
</gene>
<accession>A0AAV4U9Z3</accession>
<comment type="caution">
    <text evidence="1">The sequence shown here is derived from an EMBL/GenBank/DDBJ whole genome shotgun (WGS) entry which is preliminary data.</text>
</comment>
<evidence type="ECO:0000313" key="1">
    <source>
        <dbReference type="EMBL" id="GIY54595.1"/>
    </source>
</evidence>
<dbReference type="EMBL" id="BPLR01012529">
    <property type="protein sequence ID" value="GIY54595.1"/>
    <property type="molecule type" value="Genomic_DNA"/>
</dbReference>